<comment type="caution">
    <text evidence="1">The sequence shown here is derived from an EMBL/GenBank/DDBJ whole genome shotgun (WGS) entry which is preliminary data.</text>
</comment>
<keyword evidence="2" id="KW-1185">Reference proteome</keyword>
<gene>
    <name evidence="1" type="ORF">DHETER_LOCUS7275</name>
</gene>
<feature type="non-terminal residue" evidence="1">
    <location>
        <position position="1"/>
    </location>
</feature>
<proteinExistence type="predicted"/>
<dbReference type="Proteomes" id="UP000789702">
    <property type="component" value="Unassembled WGS sequence"/>
</dbReference>
<organism evidence="1 2">
    <name type="scientific">Dentiscutata heterogama</name>
    <dbReference type="NCBI Taxonomy" id="1316150"/>
    <lineage>
        <taxon>Eukaryota</taxon>
        <taxon>Fungi</taxon>
        <taxon>Fungi incertae sedis</taxon>
        <taxon>Mucoromycota</taxon>
        <taxon>Glomeromycotina</taxon>
        <taxon>Glomeromycetes</taxon>
        <taxon>Diversisporales</taxon>
        <taxon>Gigasporaceae</taxon>
        <taxon>Dentiscutata</taxon>
    </lineage>
</organism>
<protein>
    <submittedName>
        <fullName evidence="1">17375_t:CDS:1</fullName>
    </submittedName>
</protein>
<evidence type="ECO:0000313" key="2">
    <source>
        <dbReference type="Proteomes" id="UP000789702"/>
    </source>
</evidence>
<reference evidence="1" key="1">
    <citation type="submission" date="2021-06" db="EMBL/GenBank/DDBJ databases">
        <authorList>
            <person name="Kallberg Y."/>
            <person name="Tangrot J."/>
            <person name="Rosling A."/>
        </authorList>
    </citation>
    <scope>NUCLEOTIDE SEQUENCE</scope>
    <source>
        <strain evidence="1">IL203A</strain>
    </source>
</reference>
<sequence length="156" mass="17882">PGVKWFNKFLKDYNLIPKYLRKLGAVYSAVAHEAKNMAHAYTIARKCLRHLSDNHTSPVQNYVVVNYCRKGQSPDQARLFQSEPDSDINEDLDAVLLKISVTIFSNWQREIEIILRDTCLANIDIIFEVLLPEATVSQLFLTIGFNLVFINTPQKI</sequence>
<dbReference type="EMBL" id="CAJVPU010010067">
    <property type="protein sequence ID" value="CAG8601673.1"/>
    <property type="molecule type" value="Genomic_DNA"/>
</dbReference>
<name>A0ACA9MN64_9GLOM</name>
<evidence type="ECO:0000313" key="1">
    <source>
        <dbReference type="EMBL" id="CAG8601673.1"/>
    </source>
</evidence>
<accession>A0ACA9MN64</accession>